<dbReference type="PRINTS" id="PR00604">
    <property type="entry name" value="CYTCHRMECIAB"/>
</dbReference>
<evidence type="ECO:0000256" key="4">
    <source>
        <dbReference type="ARBA" id="ARBA00022982"/>
    </source>
</evidence>
<feature type="domain" description="Cytochrome c" evidence="8">
    <location>
        <begin position="10"/>
        <end position="126"/>
    </location>
</feature>
<dbReference type="Pfam" id="PF00034">
    <property type="entry name" value="Cytochrom_C"/>
    <property type="match status" value="1"/>
</dbReference>
<proteinExistence type="predicted"/>
<protein>
    <recommendedName>
        <fullName evidence="8">Cytochrome c domain-containing protein</fullName>
    </recommendedName>
</protein>
<evidence type="ECO:0000256" key="5">
    <source>
        <dbReference type="ARBA" id="ARBA00023004"/>
    </source>
</evidence>
<keyword evidence="4" id="KW-0249">Electron transport</keyword>
<evidence type="ECO:0000313" key="10">
    <source>
        <dbReference type="Proteomes" id="UP001500523"/>
    </source>
</evidence>
<keyword evidence="7" id="KW-0732">Signal</keyword>
<evidence type="ECO:0000256" key="2">
    <source>
        <dbReference type="ARBA" id="ARBA00022617"/>
    </source>
</evidence>
<keyword evidence="3 6" id="KW-0479">Metal-binding</keyword>
<gene>
    <name evidence="9" type="ORF">GCM10022268_20910</name>
</gene>
<feature type="chain" id="PRO_5045592979" description="Cytochrome c domain-containing protein" evidence="7">
    <location>
        <begin position="29"/>
        <end position="128"/>
    </location>
</feature>
<dbReference type="InterPro" id="IPR036909">
    <property type="entry name" value="Cyt_c-like_dom_sf"/>
</dbReference>
<dbReference type="RefSeq" id="WP_344693332.1">
    <property type="nucleotide sequence ID" value="NZ_BAABBF010000004.1"/>
</dbReference>
<keyword evidence="1" id="KW-0813">Transport</keyword>
<dbReference type="Gene3D" id="1.10.760.10">
    <property type="entry name" value="Cytochrome c-like domain"/>
    <property type="match status" value="1"/>
</dbReference>
<dbReference type="Proteomes" id="UP001500523">
    <property type="component" value="Unassembled WGS sequence"/>
</dbReference>
<evidence type="ECO:0000256" key="7">
    <source>
        <dbReference type="SAM" id="SignalP"/>
    </source>
</evidence>
<keyword evidence="10" id="KW-1185">Reference proteome</keyword>
<dbReference type="EMBL" id="BAABBF010000004">
    <property type="protein sequence ID" value="GAA3711771.1"/>
    <property type="molecule type" value="Genomic_DNA"/>
</dbReference>
<dbReference type="InterPro" id="IPR009056">
    <property type="entry name" value="Cyt_c-like_dom"/>
</dbReference>
<dbReference type="SUPFAM" id="SSF46626">
    <property type="entry name" value="Cytochrome c"/>
    <property type="match status" value="1"/>
</dbReference>
<reference evidence="10" key="1">
    <citation type="journal article" date="2019" name="Int. J. Syst. Evol. Microbiol.">
        <title>The Global Catalogue of Microorganisms (GCM) 10K type strain sequencing project: providing services to taxonomists for standard genome sequencing and annotation.</title>
        <authorList>
            <consortium name="The Broad Institute Genomics Platform"/>
            <consortium name="The Broad Institute Genome Sequencing Center for Infectious Disease"/>
            <person name="Wu L."/>
            <person name="Ma J."/>
        </authorList>
    </citation>
    <scope>NUCLEOTIDE SEQUENCE [LARGE SCALE GENOMIC DNA]</scope>
    <source>
        <strain evidence="10">JCM 17498</strain>
    </source>
</reference>
<sequence length="128" mass="13106">MKLLMVMGVGVVAAGASVIASAPTTAQAPANAPPAFAACRACHTVQKGGRNGIGPNLYGVVGRDAAAVPGFQYSAAMKASKLRWTDKTLDEYLAAPSKKVPGTRMPIATPDPARRAAIIAYLRAEGAK</sequence>
<dbReference type="PROSITE" id="PS51007">
    <property type="entry name" value="CYTC"/>
    <property type="match status" value="1"/>
</dbReference>
<dbReference type="InterPro" id="IPR002327">
    <property type="entry name" value="Cyt_c_1A/1B"/>
</dbReference>
<evidence type="ECO:0000256" key="1">
    <source>
        <dbReference type="ARBA" id="ARBA00022448"/>
    </source>
</evidence>
<name>A0ABP7E0P8_9SPHN</name>
<comment type="caution">
    <text evidence="9">The sequence shown here is derived from an EMBL/GenBank/DDBJ whole genome shotgun (WGS) entry which is preliminary data.</text>
</comment>
<evidence type="ECO:0000256" key="6">
    <source>
        <dbReference type="PROSITE-ProRule" id="PRU00433"/>
    </source>
</evidence>
<evidence type="ECO:0000313" key="9">
    <source>
        <dbReference type="EMBL" id="GAA3711771.1"/>
    </source>
</evidence>
<feature type="signal peptide" evidence="7">
    <location>
        <begin position="1"/>
        <end position="28"/>
    </location>
</feature>
<accession>A0ABP7E0P8</accession>
<keyword evidence="2 6" id="KW-0349">Heme</keyword>
<evidence type="ECO:0000256" key="3">
    <source>
        <dbReference type="ARBA" id="ARBA00022723"/>
    </source>
</evidence>
<dbReference type="PANTHER" id="PTHR11961">
    <property type="entry name" value="CYTOCHROME C"/>
    <property type="match status" value="1"/>
</dbReference>
<evidence type="ECO:0000259" key="8">
    <source>
        <dbReference type="PROSITE" id="PS51007"/>
    </source>
</evidence>
<keyword evidence="5 6" id="KW-0408">Iron</keyword>
<organism evidence="9 10">
    <name type="scientific">Sphingomonas cynarae</name>
    <dbReference type="NCBI Taxonomy" id="930197"/>
    <lineage>
        <taxon>Bacteria</taxon>
        <taxon>Pseudomonadati</taxon>
        <taxon>Pseudomonadota</taxon>
        <taxon>Alphaproteobacteria</taxon>
        <taxon>Sphingomonadales</taxon>
        <taxon>Sphingomonadaceae</taxon>
        <taxon>Sphingomonas</taxon>
    </lineage>
</organism>